<sequence>MTTKLTIVALFTVTLFHIRCAGAHVRQAVREYVIRALGQRIEKHAAPGTCC</sequence>
<gene>
    <name evidence="2" type="ORF">BAUCODRAFT_39834</name>
</gene>
<dbReference type="GeneID" id="19113898"/>
<feature type="chain" id="PRO_5004021047" evidence="1">
    <location>
        <begin position="24"/>
        <end position="51"/>
    </location>
</feature>
<reference evidence="2 3" key="1">
    <citation type="journal article" date="2012" name="PLoS Pathog.">
        <title>Diverse lifestyles and strategies of plant pathogenesis encoded in the genomes of eighteen Dothideomycetes fungi.</title>
        <authorList>
            <person name="Ohm R.A."/>
            <person name="Feau N."/>
            <person name="Henrissat B."/>
            <person name="Schoch C.L."/>
            <person name="Horwitz B.A."/>
            <person name="Barry K.W."/>
            <person name="Condon B.J."/>
            <person name="Copeland A.C."/>
            <person name="Dhillon B."/>
            <person name="Glaser F."/>
            <person name="Hesse C.N."/>
            <person name="Kosti I."/>
            <person name="LaButti K."/>
            <person name="Lindquist E.A."/>
            <person name="Lucas S."/>
            <person name="Salamov A.A."/>
            <person name="Bradshaw R.E."/>
            <person name="Ciuffetti L."/>
            <person name="Hamelin R.C."/>
            <person name="Kema G.H.J."/>
            <person name="Lawrence C."/>
            <person name="Scott J.A."/>
            <person name="Spatafora J.W."/>
            <person name="Turgeon B.G."/>
            <person name="de Wit P.J.G.M."/>
            <person name="Zhong S."/>
            <person name="Goodwin S.B."/>
            <person name="Grigoriev I.V."/>
        </authorList>
    </citation>
    <scope>NUCLEOTIDE SEQUENCE [LARGE SCALE GENOMIC DNA]</scope>
    <source>
        <strain evidence="2 3">UAMH 10762</strain>
    </source>
</reference>
<evidence type="ECO:0000256" key="1">
    <source>
        <dbReference type="SAM" id="SignalP"/>
    </source>
</evidence>
<dbReference type="KEGG" id="bcom:BAUCODRAFT_39834"/>
<name>M2M2S4_BAUPA</name>
<dbReference type="EMBL" id="KB445566">
    <property type="protein sequence ID" value="EMC90826.1"/>
    <property type="molecule type" value="Genomic_DNA"/>
</dbReference>
<accession>M2M2S4</accession>
<organism evidence="2 3">
    <name type="scientific">Baudoinia panamericana (strain UAMH 10762)</name>
    <name type="common">Angels' share fungus</name>
    <name type="synonym">Baudoinia compniacensis (strain UAMH 10762)</name>
    <dbReference type="NCBI Taxonomy" id="717646"/>
    <lineage>
        <taxon>Eukaryota</taxon>
        <taxon>Fungi</taxon>
        <taxon>Dikarya</taxon>
        <taxon>Ascomycota</taxon>
        <taxon>Pezizomycotina</taxon>
        <taxon>Dothideomycetes</taxon>
        <taxon>Dothideomycetidae</taxon>
        <taxon>Mycosphaerellales</taxon>
        <taxon>Teratosphaeriaceae</taxon>
        <taxon>Baudoinia</taxon>
    </lineage>
</organism>
<keyword evidence="1" id="KW-0732">Signal</keyword>
<dbReference type="Proteomes" id="UP000011761">
    <property type="component" value="Unassembled WGS sequence"/>
</dbReference>
<feature type="signal peptide" evidence="1">
    <location>
        <begin position="1"/>
        <end position="23"/>
    </location>
</feature>
<dbReference type="RefSeq" id="XP_007681967.1">
    <property type="nucleotide sequence ID" value="XM_007683777.1"/>
</dbReference>
<evidence type="ECO:0000313" key="3">
    <source>
        <dbReference type="Proteomes" id="UP000011761"/>
    </source>
</evidence>
<dbReference type="AlphaFoldDB" id="M2M2S4"/>
<keyword evidence="3" id="KW-1185">Reference proteome</keyword>
<evidence type="ECO:0000313" key="2">
    <source>
        <dbReference type="EMBL" id="EMC90826.1"/>
    </source>
</evidence>
<protein>
    <submittedName>
        <fullName evidence="2">Uncharacterized protein</fullName>
    </submittedName>
</protein>
<proteinExistence type="predicted"/>
<dbReference type="HOGENOM" id="CLU_3105976_0_0_1"/>